<dbReference type="InterPro" id="IPR036869">
    <property type="entry name" value="J_dom_sf"/>
</dbReference>
<keyword evidence="3" id="KW-1185">Reference proteome</keyword>
<gene>
    <name evidence="2" type="ORF">GCM10009802_04920</name>
</gene>
<evidence type="ECO:0000313" key="3">
    <source>
        <dbReference type="Proteomes" id="UP001500443"/>
    </source>
</evidence>
<evidence type="ECO:0000256" key="1">
    <source>
        <dbReference type="SAM" id="MobiDB-lite"/>
    </source>
</evidence>
<comment type="caution">
    <text evidence="2">The sequence shown here is derived from an EMBL/GenBank/DDBJ whole genome shotgun (WGS) entry which is preliminary data.</text>
</comment>
<dbReference type="Gene3D" id="1.10.287.110">
    <property type="entry name" value="DnaJ domain"/>
    <property type="match status" value="1"/>
</dbReference>
<evidence type="ECO:0000313" key="2">
    <source>
        <dbReference type="EMBL" id="GAA2108859.1"/>
    </source>
</evidence>
<organism evidence="2 3">
    <name type="scientific">Streptomyces synnematoformans</name>
    <dbReference type="NCBI Taxonomy" id="415721"/>
    <lineage>
        <taxon>Bacteria</taxon>
        <taxon>Bacillati</taxon>
        <taxon>Actinomycetota</taxon>
        <taxon>Actinomycetes</taxon>
        <taxon>Kitasatosporales</taxon>
        <taxon>Streptomycetaceae</taxon>
        <taxon>Streptomyces</taxon>
    </lineage>
</organism>
<dbReference type="SUPFAM" id="SSF46565">
    <property type="entry name" value="Chaperone J-domain"/>
    <property type="match status" value="1"/>
</dbReference>
<proteinExistence type="predicted"/>
<feature type="region of interest" description="Disordered" evidence="1">
    <location>
        <begin position="63"/>
        <end position="86"/>
    </location>
</feature>
<reference evidence="2 3" key="1">
    <citation type="journal article" date="2019" name="Int. J. Syst. Evol. Microbiol.">
        <title>The Global Catalogue of Microorganisms (GCM) 10K type strain sequencing project: providing services to taxonomists for standard genome sequencing and annotation.</title>
        <authorList>
            <consortium name="The Broad Institute Genomics Platform"/>
            <consortium name="The Broad Institute Genome Sequencing Center for Infectious Disease"/>
            <person name="Wu L."/>
            <person name="Ma J."/>
        </authorList>
    </citation>
    <scope>NUCLEOTIDE SEQUENCE [LARGE SCALE GENOMIC DNA]</scope>
    <source>
        <strain evidence="2 3">JCM 15481</strain>
    </source>
</reference>
<dbReference type="RefSeq" id="WP_344287369.1">
    <property type="nucleotide sequence ID" value="NZ_BAAAPF010000004.1"/>
</dbReference>
<accession>A0ABN2XEC0</accession>
<protein>
    <submittedName>
        <fullName evidence="2">Uncharacterized protein</fullName>
    </submittedName>
</protein>
<dbReference type="Proteomes" id="UP001500443">
    <property type="component" value="Unassembled WGS sequence"/>
</dbReference>
<sequence>MSTVHIEIGTTEAKVHSPFEAKDAIKTLPQGWRRWDKEAKCWIIPHLAVDELTRTLQSEGFTVRTSRPAGRPRGRDGWPRAGTFGGSGTWADAMYAALGLELADKAYRALLPVLHPDRGGDTAHMQHLNAARDKARQLQGSG</sequence>
<name>A0ABN2XEC0_9ACTN</name>
<dbReference type="EMBL" id="BAAAPF010000004">
    <property type="protein sequence ID" value="GAA2108859.1"/>
    <property type="molecule type" value="Genomic_DNA"/>
</dbReference>